<comment type="caution">
    <text evidence="1">The sequence shown here is derived from an EMBL/GenBank/DDBJ whole genome shotgun (WGS) entry which is preliminary data.</text>
</comment>
<protein>
    <submittedName>
        <fullName evidence="1">Uncharacterized protein</fullName>
    </submittedName>
</protein>
<name>A0ACC2LZN7_PERAE</name>
<dbReference type="Proteomes" id="UP001234297">
    <property type="component" value="Chromosome 3"/>
</dbReference>
<proteinExistence type="predicted"/>
<dbReference type="EMBL" id="CM056811">
    <property type="protein sequence ID" value="KAJ8638668.1"/>
    <property type="molecule type" value="Genomic_DNA"/>
</dbReference>
<reference evidence="1 2" key="1">
    <citation type="journal article" date="2022" name="Hortic Res">
        <title>A haplotype resolved chromosomal level avocado genome allows analysis of novel avocado genes.</title>
        <authorList>
            <person name="Nath O."/>
            <person name="Fletcher S.J."/>
            <person name="Hayward A."/>
            <person name="Shaw L.M."/>
            <person name="Masouleh A.K."/>
            <person name="Furtado A."/>
            <person name="Henry R.J."/>
            <person name="Mitter N."/>
        </authorList>
    </citation>
    <scope>NUCLEOTIDE SEQUENCE [LARGE SCALE GENOMIC DNA]</scope>
    <source>
        <strain evidence="2">cv. Hass</strain>
    </source>
</reference>
<gene>
    <name evidence="1" type="ORF">MRB53_012935</name>
</gene>
<organism evidence="1 2">
    <name type="scientific">Persea americana</name>
    <name type="common">Avocado</name>
    <dbReference type="NCBI Taxonomy" id="3435"/>
    <lineage>
        <taxon>Eukaryota</taxon>
        <taxon>Viridiplantae</taxon>
        <taxon>Streptophyta</taxon>
        <taxon>Embryophyta</taxon>
        <taxon>Tracheophyta</taxon>
        <taxon>Spermatophyta</taxon>
        <taxon>Magnoliopsida</taxon>
        <taxon>Magnoliidae</taxon>
        <taxon>Laurales</taxon>
        <taxon>Lauraceae</taxon>
        <taxon>Persea</taxon>
    </lineage>
</organism>
<evidence type="ECO:0000313" key="2">
    <source>
        <dbReference type="Proteomes" id="UP001234297"/>
    </source>
</evidence>
<evidence type="ECO:0000313" key="1">
    <source>
        <dbReference type="EMBL" id="KAJ8638668.1"/>
    </source>
</evidence>
<keyword evidence="2" id="KW-1185">Reference proteome</keyword>
<sequence>MFLFDLHVLRSSIKDPPGGRLGLTSRTTHRYRAYVPTPEQRDKKEKKNETKLEIQKRETSIGRLDEDCSFKRNKSIQCYHLENGIGVKTNLEEIETAIVG</sequence>
<accession>A0ACC2LZN7</accession>